<reference evidence="6" key="1">
    <citation type="submission" date="2021-01" db="EMBL/GenBank/DDBJ databases">
        <title>Genomic Encyclopedia of Type Strains, Phase IV (KMG-IV): sequencing the most valuable type-strain genomes for metagenomic binning, comparative biology and taxonomic classification.</title>
        <authorList>
            <person name="Goeker M."/>
        </authorList>
    </citation>
    <scope>NUCLEOTIDE SEQUENCE</scope>
    <source>
        <strain evidence="6">DSM 23230</strain>
    </source>
</reference>
<dbReference type="PANTHER" id="PTHR39190">
    <property type="entry name" value="FLAGELLAR ASSEMBLY FACTOR FLIW"/>
    <property type="match status" value="1"/>
</dbReference>
<comment type="caution">
    <text evidence="6">The sequence shown here is derived from an EMBL/GenBank/DDBJ whole genome shotgun (WGS) entry which is preliminary data.</text>
</comment>
<keyword evidence="4 5" id="KW-0143">Chaperone</keyword>
<dbReference type="GO" id="GO:0044780">
    <property type="term" value="P:bacterial-type flagellum assembly"/>
    <property type="evidence" value="ECO:0007669"/>
    <property type="project" value="UniProtKB-UniRule"/>
</dbReference>
<keyword evidence="1 5" id="KW-0963">Cytoplasm</keyword>
<evidence type="ECO:0000256" key="5">
    <source>
        <dbReference type="HAMAP-Rule" id="MF_01185"/>
    </source>
</evidence>
<evidence type="ECO:0000256" key="2">
    <source>
        <dbReference type="ARBA" id="ARBA00022795"/>
    </source>
</evidence>
<dbReference type="EMBL" id="JAFBDQ010000013">
    <property type="protein sequence ID" value="MBM7557470.1"/>
    <property type="molecule type" value="Genomic_DNA"/>
</dbReference>
<keyword evidence="3 5" id="KW-0810">Translation regulation</keyword>
<comment type="function">
    <text evidence="5">Acts as an anti-CsrA protein, binds CsrA and prevents it from repressing translation of its target genes, one of which is flagellin. Binds to flagellin and participates in the assembly of the flagellum.</text>
</comment>
<evidence type="ECO:0000256" key="1">
    <source>
        <dbReference type="ARBA" id="ARBA00022490"/>
    </source>
</evidence>
<dbReference type="Proteomes" id="UP000774000">
    <property type="component" value="Unassembled WGS sequence"/>
</dbReference>
<dbReference type="SUPFAM" id="SSF141457">
    <property type="entry name" value="BH3618-like"/>
    <property type="match status" value="1"/>
</dbReference>
<accession>A0A938XTY5</accession>
<keyword evidence="6" id="KW-0966">Cell projection</keyword>
<evidence type="ECO:0000256" key="3">
    <source>
        <dbReference type="ARBA" id="ARBA00022845"/>
    </source>
</evidence>
<proteinExistence type="inferred from homology"/>
<dbReference type="GO" id="GO:0006417">
    <property type="term" value="P:regulation of translation"/>
    <property type="evidence" value="ECO:0007669"/>
    <property type="project" value="UniProtKB-KW"/>
</dbReference>
<dbReference type="RefSeq" id="WP_204702221.1">
    <property type="nucleotide sequence ID" value="NZ_JAFBDQ010000013.1"/>
</dbReference>
<dbReference type="PANTHER" id="PTHR39190:SF1">
    <property type="entry name" value="FLAGELLAR ASSEMBLY FACTOR FLIW"/>
    <property type="match status" value="1"/>
</dbReference>
<comment type="subunit">
    <text evidence="5">Interacts with translational regulator CsrA and flagellin(s).</text>
</comment>
<dbReference type="InterPro" id="IPR024046">
    <property type="entry name" value="Flagellar_assmbl_FliW_dom_sf"/>
</dbReference>
<keyword evidence="6" id="KW-0282">Flagellum</keyword>
<organism evidence="6 7">
    <name type="scientific">Halanaerobacter jeridensis</name>
    <dbReference type="NCBI Taxonomy" id="706427"/>
    <lineage>
        <taxon>Bacteria</taxon>
        <taxon>Bacillati</taxon>
        <taxon>Bacillota</taxon>
        <taxon>Clostridia</taxon>
        <taxon>Halanaerobiales</taxon>
        <taxon>Halobacteroidaceae</taxon>
        <taxon>Halanaerobacter</taxon>
    </lineage>
</organism>
<dbReference type="InterPro" id="IPR003775">
    <property type="entry name" value="Flagellar_assembly_factor_FliW"/>
</dbReference>
<dbReference type="Pfam" id="PF02623">
    <property type="entry name" value="FliW"/>
    <property type="match status" value="1"/>
</dbReference>
<keyword evidence="2 5" id="KW-1005">Bacterial flagellum biogenesis</keyword>
<comment type="similarity">
    <text evidence="5">Belongs to the FliW family.</text>
</comment>
<dbReference type="GO" id="GO:0005737">
    <property type="term" value="C:cytoplasm"/>
    <property type="evidence" value="ECO:0007669"/>
    <property type="project" value="UniProtKB-SubCell"/>
</dbReference>
<comment type="subcellular location">
    <subcellularLocation>
        <location evidence="5">Cytoplasm</location>
    </subcellularLocation>
</comment>
<dbReference type="Gene3D" id="2.30.290.10">
    <property type="entry name" value="BH3618-like"/>
    <property type="match status" value="1"/>
</dbReference>
<keyword evidence="6" id="KW-0969">Cilium</keyword>
<gene>
    <name evidence="5" type="primary">fliW</name>
    <name evidence="6" type="ORF">JOC47_002336</name>
</gene>
<evidence type="ECO:0000313" key="6">
    <source>
        <dbReference type="EMBL" id="MBM7557470.1"/>
    </source>
</evidence>
<dbReference type="AlphaFoldDB" id="A0A938XTY5"/>
<evidence type="ECO:0000256" key="4">
    <source>
        <dbReference type="ARBA" id="ARBA00023186"/>
    </source>
</evidence>
<dbReference type="NCBIfam" id="NF009793">
    <property type="entry name" value="PRK13285.1-1"/>
    <property type="match status" value="1"/>
</dbReference>
<sequence>MKIGTNKFGEIEINKEEIVEFIVGPYGFEELTDYVLLAEEDSSLFWLQSVEDEDLAFVVSEPWTFYEDYEFDLNDNVKEKLNLDNKEEVLVVNMITVPNNKPREMTMNLKAPIIINKDDKLAKQIILNEGDYPVKYKLLDDEEALA</sequence>
<dbReference type="HAMAP" id="MF_01185">
    <property type="entry name" value="FliW"/>
    <property type="match status" value="1"/>
</dbReference>
<evidence type="ECO:0000313" key="7">
    <source>
        <dbReference type="Proteomes" id="UP000774000"/>
    </source>
</evidence>
<name>A0A938XTY5_9FIRM</name>
<keyword evidence="7" id="KW-1185">Reference proteome</keyword>
<protein>
    <recommendedName>
        <fullName evidence="5">Flagellar assembly factor FliW</fullName>
    </recommendedName>
</protein>